<comment type="similarity">
    <text evidence="1">Belongs to the universal ribosomal protein uS12 family.</text>
</comment>
<evidence type="ECO:0000256" key="1">
    <source>
        <dbReference type="ARBA" id="ARBA00005657"/>
    </source>
</evidence>
<organism evidence="6 7">
    <name type="scientific">Sphagnum jensenii</name>
    <dbReference type="NCBI Taxonomy" id="128206"/>
    <lineage>
        <taxon>Eukaryota</taxon>
        <taxon>Viridiplantae</taxon>
        <taxon>Streptophyta</taxon>
        <taxon>Embryophyta</taxon>
        <taxon>Bryophyta</taxon>
        <taxon>Sphagnophytina</taxon>
        <taxon>Sphagnopsida</taxon>
        <taxon>Sphagnales</taxon>
        <taxon>Sphagnaceae</taxon>
        <taxon>Sphagnum</taxon>
    </lineage>
</organism>
<keyword evidence="7" id="KW-1185">Reference proteome</keyword>
<dbReference type="InterPro" id="IPR012340">
    <property type="entry name" value="NA-bd_OB-fold"/>
</dbReference>
<dbReference type="InterPro" id="IPR036823">
    <property type="entry name" value="Ribosomal_uS7_dom_sf"/>
</dbReference>
<protein>
    <recommendedName>
        <fullName evidence="5">Small ribosomal subunit protein uS7 domain-containing protein</fullName>
    </recommendedName>
</protein>
<dbReference type="PANTHER" id="PTHR11652">
    <property type="entry name" value="30S RIBOSOMAL PROTEIN S12 FAMILY MEMBER"/>
    <property type="match status" value="1"/>
</dbReference>
<comment type="similarity">
    <text evidence="2">Belongs to the universal ribosomal protein uS7 family.</text>
</comment>
<gene>
    <name evidence="6" type="ORF">CSSPJE1EN1_LOCUS18950</name>
</gene>
<dbReference type="SUPFAM" id="SSF50249">
    <property type="entry name" value="Nucleic acid-binding proteins"/>
    <property type="match status" value="1"/>
</dbReference>
<accession>A0ABP0X321</accession>
<dbReference type="InterPro" id="IPR005679">
    <property type="entry name" value="Ribosomal_uS12_bac"/>
</dbReference>
<feature type="domain" description="Small ribosomal subunit protein uS7" evidence="5">
    <location>
        <begin position="121"/>
        <end position="148"/>
    </location>
</feature>
<evidence type="ECO:0000256" key="3">
    <source>
        <dbReference type="ARBA" id="ARBA00022980"/>
    </source>
</evidence>
<dbReference type="SUPFAM" id="SSF47973">
    <property type="entry name" value="Ribosomal protein S7"/>
    <property type="match status" value="1"/>
</dbReference>
<reference evidence="6" key="1">
    <citation type="submission" date="2024-02" db="EMBL/GenBank/DDBJ databases">
        <authorList>
            <consortium name="ELIXIR-Norway"/>
            <consortium name="Elixir Norway"/>
        </authorList>
    </citation>
    <scope>NUCLEOTIDE SEQUENCE</scope>
</reference>
<dbReference type="Gene3D" id="2.40.50.140">
    <property type="entry name" value="Nucleic acid-binding proteins"/>
    <property type="match status" value="1"/>
</dbReference>
<keyword evidence="4" id="KW-0687">Ribonucleoprotein</keyword>
<evidence type="ECO:0000256" key="2">
    <source>
        <dbReference type="ARBA" id="ARBA00007151"/>
    </source>
</evidence>
<dbReference type="Pfam" id="PF00164">
    <property type="entry name" value="Ribosom_S12_S23"/>
    <property type="match status" value="1"/>
</dbReference>
<dbReference type="Proteomes" id="UP001497444">
    <property type="component" value="Chromosome 5"/>
</dbReference>
<name>A0ABP0X321_9BRYO</name>
<dbReference type="PRINTS" id="PR01034">
    <property type="entry name" value="RIBOSOMALS12"/>
</dbReference>
<evidence type="ECO:0000256" key="4">
    <source>
        <dbReference type="ARBA" id="ARBA00023274"/>
    </source>
</evidence>
<dbReference type="InterPro" id="IPR023798">
    <property type="entry name" value="Ribosomal_uS7_dom"/>
</dbReference>
<dbReference type="EMBL" id="OZ020100">
    <property type="protein sequence ID" value="CAK9273472.1"/>
    <property type="molecule type" value="Genomic_DNA"/>
</dbReference>
<dbReference type="InterPro" id="IPR006032">
    <property type="entry name" value="Ribosomal_uS12"/>
</dbReference>
<dbReference type="Pfam" id="PF00177">
    <property type="entry name" value="Ribosomal_S7"/>
    <property type="match status" value="1"/>
</dbReference>
<dbReference type="Gene3D" id="1.10.455.10">
    <property type="entry name" value="Ribosomal protein S7 domain"/>
    <property type="match status" value="1"/>
</dbReference>
<proteinExistence type="inferred from homology"/>
<evidence type="ECO:0000313" key="6">
    <source>
        <dbReference type="EMBL" id="CAK9273472.1"/>
    </source>
</evidence>
<sequence length="154" mass="17546">MGTLKSHVRFCKVTIQGNSFVNFSTTTPKKPNSTLHKMAKVRLTFGFEIIAYILGIGHKSHEHFVVLVRGGRVKDLSSVRYHIVKETFNVVGINDHQQGGYHANCYRHVEGVADPIMEVFYELMDAAIDKGNVIQRKEETHRMAEINRTFAHFC</sequence>
<keyword evidence="3" id="KW-0689">Ribosomal protein</keyword>
<evidence type="ECO:0000313" key="7">
    <source>
        <dbReference type="Proteomes" id="UP001497444"/>
    </source>
</evidence>
<evidence type="ECO:0000259" key="5">
    <source>
        <dbReference type="Pfam" id="PF00177"/>
    </source>
</evidence>